<dbReference type="InterPro" id="IPR038969">
    <property type="entry name" value="FEN"/>
</dbReference>
<dbReference type="Gene3D" id="3.40.50.1010">
    <property type="entry name" value="5'-nuclease"/>
    <property type="match status" value="1"/>
</dbReference>
<feature type="compositionally biased region" description="Polar residues" evidence="4">
    <location>
        <begin position="297"/>
        <end position="306"/>
    </location>
</feature>
<keyword evidence="1" id="KW-0540">Nuclease</keyword>
<dbReference type="GO" id="GO:0033567">
    <property type="term" value="P:DNA replication, Okazaki fragment processing"/>
    <property type="evidence" value="ECO:0007669"/>
    <property type="project" value="InterPro"/>
</dbReference>
<keyword evidence="3" id="KW-0238">DNA-binding</keyword>
<dbReference type="CDD" id="cd09859">
    <property type="entry name" value="PIN_53EXO"/>
    <property type="match status" value="1"/>
</dbReference>
<proteinExistence type="predicted"/>
<keyword evidence="2" id="KW-0378">Hydrolase</keyword>
<protein>
    <recommendedName>
        <fullName evidence="5">5'-3' exonuclease domain-containing protein</fullName>
    </recommendedName>
</protein>
<dbReference type="Pfam" id="PF01367">
    <property type="entry name" value="5_3_exonuc"/>
    <property type="match status" value="1"/>
</dbReference>
<evidence type="ECO:0000256" key="4">
    <source>
        <dbReference type="SAM" id="MobiDB-lite"/>
    </source>
</evidence>
<dbReference type="GO" id="GO:0008409">
    <property type="term" value="F:5'-3' exonuclease activity"/>
    <property type="evidence" value="ECO:0007669"/>
    <property type="project" value="InterPro"/>
</dbReference>
<evidence type="ECO:0000256" key="3">
    <source>
        <dbReference type="ARBA" id="ARBA00023125"/>
    </source>
</evidence>
<dbReference type="Pfam" id="PF02739">
    <property type="entry name" value="5_3_exonuc_N"/>
    <property type="match status" value="1"/>
</dbReference>
<evidence type="ECO:0000313" key="7">
    <source>
        <dbReference type="Proteomes" id="UP000185874"/>
    </source>
</evidence>
<comment type="caution">
    <text evidence="6">The sequence shown here is derived from an EMBL/GenBank/DDBJ whole genome shotgun (WGS) entry which is preliminary data.</text>
</comment>
<evidence type="ECO:0000256" key="1">
    <source>
        <dbReference type="ARBA" id="ARBA00022722"/>
    </source>
</evidence>
<dbReference type="InterPro" id="IPR036279">
    <property type="entry name" value="5-3_exonuclease_C_sf"/>
</dbReference>
<reference evidence="6 7" key="1">
    <citation type="journal article" date="2016" name="Nat. Commun.">
        <title>Thousands of microbial genomes shed light on interconnected biogeochemical processes in an aquifer system.</title>
        <authorList>
            <person name="Anantharaman K."/>
            <person name="Brown C.T."/>
            <person name="Hug L.A."/>
            <person name="Sharon I."/>
            <person name="Castelle C.J."/>
            <person name="Probst A.J."/>
            <person name="Thomas B.C."/>
            <person name="Singh A."/>
            <person name="Wilkins M.J."/>
            <person name="Karaoz U."/>
            <person name="Brodie E.L."/>
            <person name="Williams K.H."/>
            <person name="Hubbard S.S."/>
            <person name="Banfield J.F."/>
        </authorList>
    </citation>
    <scope>NUCLEOTIDE SEQUENCE [LARGE SCALE GENOMIC DNA]</scope>
</reference>
<feature type="domain" description="5'-3' exonuclease" evidence="5">
    <location>
        <begin position="2"/>
        <end position="261"/>
    </location>
</feature>
<dbReference type="GO" id="GO:0017108">
    <property type="term" value="F:5'-flap endonuclease activity"/>
    <property type="evidence" value="ECO:0007669"/>
    <property type="project" value="InterPro"/>
</dbReference>
<dbReference type="Gene3D" id="1.10.150.20">
    <property type="entry name" value="5' to 3' exonuclease, C-terminal subdomain"/>
    <property type="match status" value="1"/>
</dbReference>
<name>A0A1F7SEL5_9BACT</name>
<dbReference type="InterPro" id="IPR020046">
    <property type="entry name" value="5-3_exonucl_a-hlix_arch_N"/>
</dbReference>
<feature type="region of interest" description="Disordered" evidence="4">
    <location>
        <begin position="286"/>
        <end position="306"/>
    </location>
</feature>
<dbReference type="GO" id="GO:0003677">
    <property type="term" value="F:DNA binding"/>
    <property type="evidence" value="ECO:0007669"/>
    <property type="project" value="UniProtKB-KW"/>
</dbReference>
<dbReference type="CDD" id="cd09898">
    <property type="entry name" value="H3TH_53EXO"/>
    <property type="match status" value="1"/>
</dbReference>
<evidence type="ECO:0000259" key="5">
    <source>
        <dbReference type="SMART" id="SM00475"/>
    </source>
</evidence>
<organism evidence="6 7">
    <name type="scientific">Candidatus Shapirobacteria bacterium RBG_13_44_7</name>
    <dbReference type="NCBI Taxonomy" id="1802149"/>
    <lineage>
        <taxon>Bacteria</taxon>
        <taxon>Candidatus Shapironibacteriota</taxon>
    </lineage>
</organism>
<gene>
    <name evidence="6" type="ORF">A3K55_00105</name>
</gene>
<dbReference type="InterPro" id="IPR020045">
    <property type="entry name" value="DNA_polI_H3TH"/>
</dbReference>
<dbReference type="InterPro" id="IPR002421">
    <property type="entry name" value="5-3_exonuclease"/>
</dbReference>
<dbReference type="AlphaFoldDB" id="A0A1F7SEL5"/>
<dbReference type="SMART" id="SM00475">
    <property type="entry name" value="53EXOc"/>
    <property type="match status" value="1"/>
</dbReference>
<dbReference type="InterPro" id="IPR008918">
    <property type="entry name" value="HhH2"/>
</dbReference>
<dbReference type="PANTHER" id="PTHR42646">
    <property type="entry name" value="FLAP ENDONUCLEASE XNI"/>
    <property type="match status" value="1"/>
</dbReference>
<dbReference type="PANTHER" id="PTHR42646:SF2">
    <property type="entry name" value="5'-3' EXONUCLEASE FAMILY PROTEIN"/>
    <property type="match status" value="1"/>
</dbReference>
<evidence type="ECO:0000256" key="2">
    <source>
        <dbReference type="ARBA" id="ARBA00022801"/>
    </source>
</evidence>
<dbReference type="Proteomes" id="UP000185874">
    <property type="component" value="Unassembled WGS sequence"/>
</dbReference>
<dbReference type="EMBL" id="MGDJ01000032">
    <property type="protein sequence ID" value="OGL52209.1"/>
    <property type="molecule type" value="Genomic_DNA"/>
</dbReference>
<dbReference type="InterPro" id="IPR029060">
    <property type="entry name" value="PIN-like_dom_sf"/>
</dbReference>
<evidence type="ECO:0000313" key="6">
    <source>
        <dbReference type="EMBL" id="OGL52209.1"/>
    </source>
</evidence>
<dbReference type="SUPFAM" id="SSF47807">
    <property type="entry name" value="5' to 3' exonuclease, C-terminal subdomain"/>
    <property type="match status" value="1"/>
</dbReference>
<sequence>MSRFVIIDGHAIAHRAYHSIPPLSTSGQPVNAIYGFYSMLLSAIDVLKPRYLAVCLDSPGPTFRQTEFLGYRAKRRPPEPALIAQLPLLPQTLETANISHFAIGGYEADDLIASLTTKALQKKKSLKVTIITGDKDLMQLVNDRVELFVPIRGLSETKIFGSDQVKEKLGVTPSQVIDLKALMGDMSDNYPGVAGVGPKAATDLLAQYHTLDEVYSHLKEIPSSLRQKLEEGQDNAYLSQKLATLIHNIPLKFSLKSTRFSQTQIQGLISLFQQYHFKSLSSRLQKRSSLKSKGGPKSNSHQASLF</sequence>
<dbReference type="FunFam" id="1.10.150.20:FF:000003">
    <property type="entry name" value="DNA polymerase I"/>
    <property type="match status" value="1"/>
</dbReference>
<accession>A0A1F7SEL5</accession>
<dbReference type="SUPFAM" id="SSF88723">
    <property type="entry name" value="PIN domain-like"/>
    <property type="match status" value="1"/>
</dbReference>
<dbReference type="SMART" id="SM00279">
    <property type="entry name" value="HhH2"/>
    <property type="match status" value="1"/>
</dbReference>